<evidence type="ECO:0000313" key="3">
    <source>
        <dbReference type="EMBL" id="KKP89070.1"/>
    </source>
</evidence>
<dbReference type="EMBL" id="LBRB01000003">
    <property type="protein sequence ID" value="KKP89070.1"/>
    <property type="molecule type" value="Genomic_DNA"/>
</dbReference>
<dbReference type="STRING" id="1618333.UR93_C0003G0007"/>
<evidence type="ECO:0000256" key="2">
    <source>
        <dbReference type="SAM" id="SignalP"/>
    </source>
</evidence>
<feature type="signal peptide" evidence="2">
    <location>
        <begin position="1"/>
        <end position="26"/>
    </location>
</feature>
<organism evidence="3 4">
    <name type="scientific">Berkelbacteria bacterium GW2011_GWA2_35_9</name>
    <dbReference type="NCBI Taxonomy" id="1618333"/>
    <lineage>
        <taxon>Bacteria</taxon>
        <taxon>Candidatus Berkelbacteria</taxon>
    </lineage>
</organism>
<keyword evidence="1" id="KW-0472">Membrane</keyword>
<dbReference type="AlphaFoldDB" id="A0A0G0FNQ3"/>
<dbReference type="Proteomes" id="UP000034316">
    <property type="component" value="Unassembled WGS sequence"/>
</dbReference>
<keyword evidence="1" id="KW-1133">Transmembrane helix</keyword>
<reference evidence="3 4" key="1">
    <citation type="journal article" date="2015" name="Nature">
        <title>rRNA introns, odd ribosomes, and small enigmatic genomes across a large radiation of phyla.</title>
        <authorList>
            <person name="Brown C.T."/>
            <person name="Hug L.A."/>
            <person name="Thomas B.C."/>
            <person name="Sharon I."/>
            <person name="Castelle C.J."/>
            <person name="Singh A."/>
            <person name="Wilkins M.J."/>
            <person name="Williams K.H."/>
            <person name="Banfield J.F."/>
        </authorList>
    </citation>
    <scope>NUCLEOTIDE SEQUENCE [LARGE SCALE GENOMIC DNA]</scope>
</reference>
<proteinExistence type="predicted"/>
<accession>A0A0G0FNQ3</accession>
<keyword evidence="1" id="KW-0812">Transmembrane</keyword>
<feature type="chain" id="PRO_5002532209" evidence="2">
    <location>
        <begin position="27"/>
        <end position="140"/>
    </location>
</feature>
<protein>
    <submittedName>
        <fullName evidence="3">Uncharacterized protein</fullName>
    </submittedName>
</protein>
<evidence type="ECO:0000256" key="1">
    <source>
        <dbReference type="SAM" id="Phobius"/>
    </source>
</evidence>
<gene>
    <name evidence="3" type="ORF">UR93_C0003G0007</name>
</gene>
<keyword evidence="2" id="KW-0732">Signal</keyword>
<evidence type="ECO:0000313" key="4">
    <source>
        <dbReference type="Proteomes" id="UP000034316"/>
    </source>
</evidence>
<comment type="caution">
    <text evidence="3">The sequence shown here is derived from an EMBL/GenBank/DDBJ whole genome shotgun (WGS) entry which is preliminary data.</text>
</comment>
<feature type="transmembrane region" description="Helical" evidence="1">
    <location>
        <begin position="114"/>
        <end position="134"/>
    </location>
</feature>
<name>A0A0G0FNQ3_9BACT</name>
<sequence length="140" mass="15446">MKRKITQFFLSFFLLSILVCGGGVLAQTEVPDFPDTGDSLADPNSIDFSDDIFFDSFSNDVDSNELTTEETDITTTTTEVVLDTEETTPTTTSEVISTTTAVIVDVETGPFTDWMIVILIGSVFMGLIFFDLVIKSYILR</sequence>